<dbReference type="InterPro" id="IPR045229">
    <property type="entry name" value="TPP_enz"/>
</dbReference>
<protein>
    <submittedName>
        <fullName evidence="7">Acetolactate synthase AlsS</fullName>
        <ecNumber evidence="7">2.2.1.6</ecNumber>
    </submittedName>
</protein>
<evidence type="ECO:0000313" key="7">
    <source>
        <dbReference type="EMBL" id="MBU8872242.1"/>
    </source>
</evidence>
<dbReference type="InterPro" id="IPR012000">
    <property type="entry name" value="Thiamin_PyroP_enz_cen_dom"/>
</dbReference>
<proteinExistence type="inferred from homology"/>
<dbReference type="NCBIfam" id="TIGR02418">
    <property type="entry name" value="acolac_catab"/>
    <property type="match status" value="1"/>
</dbReference>
<organism evidence="7 8">
    <name type="scientific">Reyranella humidisoli</name>
    <dbReference type="NCBI Taxonomy" id="2849149"/>
    <lineage>
        <taxon>Bacteria</taxon>
        <taxon>Pseudomonadati</taxon>
        <taxon>Pseudomonadota</taxon>
        <taxon>Alphaproteobacteria</taxon>
        <taxon>Hyphomicrobiales</taxon>
        <taxon>Reyranellaceae</taxon>
        <taxon>Reyranella</taxon>
    </lineage>
</organism>
<dbReference type="InterPro" id="IPR012001">
    <property type="entry name" value="Thiamin_PyroP_enz_TPP-bd_dom"/>
</dbReference>
<evidence type="ECO:0000313" key="8">
    <source>
        <dbReference type="Proteomes" id="UP000727907"/>
    </source>
</evidence>
<comment type="similarity">
    <text evidence="1 3">Belongs to the TPP enzyme family.</text>
</comment>
<dbReference type="GO" id="GO:0003984">
    <property type="term" value="F:acetolactate synthase activity"/>
    <property type="evidence" value="ECO:0007669"/>
    <property type="project" value="UniProtKB-EC"/>
</dbReference>
<dbReference type="RefSeq" id="WP_216955959.1">
    <property type="nucleotide sequence ID" value="NZ_JAHOPB010000001.1"/>
</dbReference>
<keyword evidence="7" id="KW-0808">Transferase</keyword>
<gene>
    <name evidence="7" type="primary">alsS</name>
    <name evidence="7" type="ORF">KQ910_00630</name>
</gene>
<comment type="caution">
    <text evidence="7">The sequence shown here is derived from an EMBL/GenBank/DDBJ whole genome shotgun (WGS) entry which is preliminary data.</text>
</comment>
<keyword evidence="8" id="KW-1185">Reference proteome</keyword>
<dbReference type="EMBL" id="JAHOPB010000001">
    <property type="protein sequence ID" value="MBU8872242.1"/>
    <property type="molecule type" value="Genomic_DNA"/>
</dbReference>
<accession>A0ABS6ICB8</accession>
<evidence type="ECO:0000256" key="2">
    <source>
        <dbReference type="ARBA" id="ARBA00023052"/>
    </source>
</evidence>
<evidence type="ECO:0000259" key="6">
    <source>
        <dbReference type="Pfam" id="PF02776"/>
    </source>
</evidence>
<dbReference type="PROSITE" id="PS00187">
    <property type="entry name" value="TPP_ENZYMES"/>
    <property type="match status" value="1"/>
</dbReference>
<dbReference type="Pfam" id="PF02775">
    <property type="entry name" value="TPP_enzyme_C"/>
    <property type="match status" value="1"/>
</dbReference>
<dbReference type="Proteomes" id="UP000727907">
    <property type="component" value="Unassembled WGS sequence"/>
</dbReference>
<evidence type="ECO:0000259" key="4">
    <source>
        <dbReference type="Pfam" id="PF00205"/>
    </source>
</evidence>
<feature type="domain" description="Thiamine pyrophosphate enzyme TPP-binding" evidence="5">
    <location>
        <begin position="387"/>
        <end position="532"/>
    </location>
</feature>
<dbReference type="PANTHER" id="PTHR18968">
    <property type="entry name" value="THIAMINE PYROPHOSPHATE ENZYMES"/>
    <property type="match status" value="1"/>
</dbReference>
<dbReference type="EC" id="2.2.1.6" evidence="7"/>
<evidence type="ECO:0000259" key="5">
    <source>
        <dbReference type="Pfam" id="PF02775"/>
    </source>
</evidence>
<sequence>MSSDPKNGAHLLVRNLEAQGVEHIFGIPGAKIDPVFDALADSKIKLVVCRHEQNATFIAGGLGRLTGKAGVVLVTSGPGVSNLATGLATANTEGDPVVALGGAVPIADRLKQAHQSMDTVALLRPITKYAAEIDSPSAISEATAAAFRAAESGRPGAAFLGLPKDVMKAPAPGPVLAPARVPRLGAADTEAIAEAARLIDAAERPVVLLGMLASQGAVAEAVRFLLARTRLAVAGTYQAAGVVPRDRLDCFGGRVGLFHNQPADRLLDEADLVITIGFDPVEYDPALWNAGRTRKLVHIDCIPADYDQCYRPDIELMGDSAATLRALSALLKPRERPTQSALLAEIHRERTTVAAEAAKRNGTPVHPLRLVHELQKLIDEDVTLCSDMGSFHIWMARHLISHRPRQILISNGQQTLGVALPWGIAACLAEPGRKVISISGDGGFLFSAVELETAVRLKCNFVHVVWIDGSYNMVGIQQVAAYGRDSGVHFGPVDLVKFAESMGAQGLMIKDADAIEPTLRKAMAMDGPVLVGVHVDYRDNPALMAAMHEDVII</sequence>
<dbReference type="CDD" id="cd07035">
    <property type="entry name" value="TPP_PYR_POX_like"/>
    <property type="match status" value="1"/>
</dbReference>
<evidence type="ECO:0000256" key="1">
    <source>
        <dbReference type="ARBA" id="ARBA00007812"/>
    </source>
</evidence>
<feature type="domain" description="Thiamine pyrophosphate enzyme N-terminal TPP-binding" evidence="6">
    <location>
        <begin position="7"/>
        <end position="121"/>
    </location>
</feature>
<dbReference type="NCBIfam" id="NF006378">
    <property type="entry name" value="PRK08617.1"/>
    <property type="match status" value="1"/>
</dbReference>
<dbReference type="InterPro" id="IPR000399">
    <property type="entry name" value="TPP-bd_CS"/>
</dbReference>
<reference evidence="7 8" key="1">
    <citation type="submission" date="2021-06" db="EMBL/GenBank/DDBJ databases">
        <authorList>
            <person name="Lee D.H."/>
        </authorList>
    </citation>
    <scope>NUCLEOTIDE SEQUENCE [LARGE SCALE GENOMIC DNA]</scope>
    <source>
        <strain evidence="7 8">MMS21-HV4-11</strain>
    </source>
</reference>
<feature type="domain" description="Thiamine pyrophosphate enzyme central" evidence="4">
    <location>
        <begin position="192"/>
        <end position="327"/>
    </location>
</feature>
<name>A0ABS6ICB8_9HYPH</name>
<dbReference type="Pfam" id="PF02776">
    <property type="entry name" value="TPP_enzyme_N"/>
    <property type="match status" value="1"/>
</dbReference>
<dbReference type="InterPro" id="IPR011766">
    <property type="entry name" value="TPP_enzyme_TPP-bd"/>
</dbReference>
<dbReference type="Pfam" id="PF00205">
    <property type="entry name" value="TPP_enzyme_M"/>
    <property type="match status" value="1"/>
</dbReference>
<keyword evidence="2 3" id="KW-0786">Thiamine pyrophosphate</keyword>
<dbReference type="InterPro" id="IPR012782">
    <property type="entry name" value="Acetolactate_synth_catblc"/>
</dbReference>
<dbReference type="PANTHER" id="PTHR18968:SF129">
    <property type="entry name" value="ACETOLACTATE SYNTHASE"/>
    <property type="match status" value="1"/>
</dbReference>
<evidence type="ECO:0000256" key="3">
    <source>
        <dbReference type="RuleBase" id="RU362132"/>
    </source>
</evidence>